<name>A0A4Y2G083_ARAVE</name>
<dbReference type="Proteomes" id="UP000499080">
    <property type="component" value="Unassembled WGS sequence"/>
</dbReference>
<dbReference type="AlphaFoldDB" id="A0A4Y2G083"/>
<dbReference type="EMBL" id="BGPR01001149">
    <property type="protein sequence ID" value="GBM46731.1"/>
    <property type="molecule type" value="Genomic_DNA"/>
</dbReference>
<keyword evidence="2" id="KW-1185">Reference proteome</keyword>
<organism evidence="1 2">
    <name type="scientific">Araneus ventricosus</name>
    <name type="common">Orbweaver spider</name>
    <name type="synonym">Epeira ventricosa</name>
    <dbReference type="NCBI Taxonomy" id="182803"/>
    <lineage>
        <taxon>Eukaryota</taxon>
        <taxon>Metazoa</taxon>
        <taxon>Ecdysozoa</taxon>
        <taxon>Arthropoda</taxon>
        <taxon>Chelicerata</taxon>
        <taxon>Arachnida</taxon>
        <taxon>Araneae</taxon>
        <taxon>Araneomorphae</taxon>
        <taxon>Entelegynae</taxon>
        <taxon>Araneoidea</taxon>
        <taxon>Araneidae</taxon>
        <taxon>Araneus</taxon>
    </lineage>
</organism>
<reference evidence="1 2" key="1">
    <citation type="journal article" date="2019" name="Sci. Rep.">
        <title>Orb-weaving spider Araneus ventricosus genome elucidates the spidroin gene catalogue.</title>
        <authorList>
            <person name="Kono N."/>
            <person name="Nakamura H."/>
            <person name="Ohtoshi R."/>
            <person name="Moran D.A.P."/>
            <person name="Shinohara A."/>
            <person name="Yoshida Y."/>
            <person name="Fujiwara M."/>
            <person name="Mori M."/>
            <person name="Tomita M."/>
            <person name="Arakawa K."/>
        </authorList>
    </citation>
    <scope>NUCLEOTIDE SEQUENCE [LARGE SCALE GENOMIC DNA]</scope>
</reference>
<proteinExistence type="predicted"/>
<protein>
    <submittedName>
        <fullName evidence="1">Uncharacterized protein</fullName>
    </submittedName>
</protein>
<evidence type="ECO:0000313" key="1">
    <source>
        <dbReference type="EMBL" id="GBM46731.1"/>
    </source>
</evidence>
<accession>A0A4Y2G083</accession>
<gene>
    <name evidence="1" type="ORF">AVEN_209829_1</name>
</gene>
<comment type="caution">
    <text evidence="1">The sequence shown here is derived from an EMBL/GenBank/DDBJ whole genome shotgun (WGS) entry which is preliminary data.</text>
</comment>
<sequence length="77" mass="9042">MDRKFLTPSDPITPELALLLRRPSFLDDKYRTREFPLAPSVISTFYYTDWRKDCVWTDKVMDGPKASQQLSDIQKDS</sequence>
<evidence type="ECO:0000313" key="2">
    <source>
        <dbReference type="Proteomes" id="UP000499080"/>
    </source>
</evidence>